<feature type="transmembrane region" description="Helical" evidence="5">
    <location>
        <begin position="563"/>
        <end position="586"/>
    </location>
</feature>
<dbReference type="EMBL" id="KL363393">
    <property type="protein sequence ID" value="KFD46107.1"/>
    <property type="molecule type" value="Genomic_DNA"/>
</dbReference>
<name>A0A085LMB1_9BILA</name>
<dbReference type="InterPro" id="IPR036388">
    <property type="entry name" value="WH-like_DNA-bd_sf"/>
</dbReference>
<dbReference type="PANTHER" id="PTHR13055">
    <property type="entry name" value="TUMOR ENDOTHELIAL MARKER 7 RELATED"/>
    <property type="match status" value="1"/>
</dbReference>
<organism evidence="6 7">
    <name type="scientific">Trichuris suis</name>
    <name type="common">pig whipworm</name>
    <dbReference type="NCBI Taxonomy" id="68888"/>
    <lineage>
        <taxon>Eukaryota</taxon>
        <taxon>Metazoa</taxon>
        <taxon>Ecdysozoa</taxon>
        <taxon>Nematoda</taxon>
        <taxon>Enoplea</taxon>
        <taxon>Dorylaimia</taxon>
        <taxon>Trichinellida</taxon>
        <taxon>Trichuridae</taxon>
        <taxon>Trichuris</taxon>
    </lineage>
</organism>
<evidence type="ECO:0000313" key="7">
    <source>
        <dbReference type="Proteomes" id="UP000030764"/>
    </source>
</evidence>
<keyword evidence="5" id="KW-0472">Membrane</keyword>
<proteinExistence type="predicted"/>
<evidence type="ECO:0000256" key="1">
    <source>
        <dbReference type="ARBA" id="ARBA00004479"/>
    </source>
</evidence>
<keyword evidence="3" id="KW-0732">Signal</keyword>
<evidence type="ECO:0008006" key="8">
    <source>
        <dbReference type="Google" id="ProtNLM"/>
    </source>
</evidence>
<evidence type="ECO:0000256" key="4">
    <source>
        <dbReference type="ARBA" id="ARBA00022989"/>
    </source>
</evidence>
<evidence type="ECO:0000256" key="5">
    <source>
        <dbReference type="SAM" id="Phobius"/>
    </source>
</evidence>
<evidence type="ECO:0000313" key="6">
    <source>
        <dbReference type="EMBL" id="KFD46107.1"/>
    </source>
</evidence>
<dbReference type="Proteomes" id="UP000030764">
    <property type="component" value="Unassembled WGS sequence"/>
</dbReference>
<dbReference type="GO" id="GO:0016020">
    <property type="term" value="C:membrane"/>
    <property type="evidence" value="ECO:0007669"/>
    <property type="project" value="UniProtKB-SubCell"/>
</dbReference>
<gene>
    <name evidence="6" type="ORF">M513_13002</name>
</gene>
<evidence type="ECO:0000256" key="2">
    <source>
        <dbReference type="ARBA" id="ARBA00022692"/>
    </source>
</evidence>
<sequence>MCYELLLFRRYCQARQIIFLGWLLSAFRLYEAASDADITYSEGQSLPFLHRLLKREEEPYVGDSARIQSVDGLETPEETQWWLNATHQTVDHKYYTVHIFKPEANRFNEYWQSIPKLLRHNSTVKGEIKHAQLSNSYRRAMSQKLSFKFPFYGHLTENITIATGGFVYVGEYVHNWLAATQYIAPLMANFDTMVSEDSFILYADTGDLFVVEWNSVVLRTQQEAGNFTFQLTLHKNGDIWFVYKEALLDDNTAVTTQGLAEALDVHRTTVCLHLHGMGKIQKYGKWVPHSLSESAKTDRLNTCKELLKNHRKKVFFGELSRAMKNGSYMTTPKEKTLGGPRSSDHIHTKGQYPWEKGAALRMVPITVFDVSDVHHPRKVGLSDAYLFTHTIITLSRRIIYEYHRIEIPFDEIKSGTVVDIRASPVCISFTNCWDCMNITLKEFNCSWCNVPEERGSSFCSDEAGLHRRRQDWLLYGCKTPNPDFYCGPINSTKLLTERLQPAVLAATGGVSDQAGRSSGLSTKVKPDVLKVPGANPDKDVHFTADHVDMESKKSGKSHGLSSGGVVCLLFVIISVACLVGWLAYAYNNPHSRSGQFLIRYRPTRWHLGDSRSDIRYTASVHI</sequence>
<evidence type="ECO:0000256" key="3">
    <source>
        <dbReference type="ARBA" id="ARBA00022729"/>
    </source>
</evidence>
<keyword evidence="2 5" id="KW-0812">Transmembrane</keyword>
<dbReference type="InterPro" id="IPR031152">
    <property type="entry name" value="PLXDC"/>
</dbReference>
<keyword evidence="7" id="KW-1185">Reference proteome</keyword>
<comment type="subcellular location">
    <subcellularLocation>
        <location evidence="1">Membrane</location>
        <topology evidence="1">Single-pass type I membrane protein</topology>
    </subcellularLocation>
</comment>
<protein>
    <recommendedName>
        <fullName evidence="8">PSI domain-containing protein</fullName>
    </recommendedName>
</protein>
<dbReference type="Gene3D" id="1.10.10.10">
    <property type="entry name" value="Winged helix-like DNA-binding domain superfamily/Winged helix DNA-binding domain"/>
    <property type="match status" value="1"/>
</dbReference>
<keyword evidence="4 5" id="KW-1133">Transmembrane helix</keyword>
<dbReference type="AlphaFoldDB" id="A0A085LMB1"/>
<dbReference type="PANTHER" id="PTHR13055:SF12">
    <property type="entry name" value="LD40707P"/>
    <property type="match status" value="1"/>
</dbReference>
<reference evidence="6 7" key="1">
    <citation type="journal article" date="2014" name="Nat. Genet.">
        <title>Genome and transcriptome of the porcine whipworm Trichuris suis.</title>
        <authorList>
            <person name="Jex A.R."/>
            <person name="Nejsum P."/>
            <person name="Schwarz E.M."/>
            <person name="Hu L."/>
            <person name="Young N.D."/>
            <person name="Hall R.S."/>
            <person name="Korhonen P.K."/>
            <person name="Liao S."/>
            <person name="Thamsborg S."/>
            <person name="Xia J."/>
            <person name="Xu P."/>
            <person name="Wang S."/>
            <person name="Scheerlinck J.P."/>
            <person name="Hofmann A."/>
            <person name="Sternberg P.W."/>
            <person name="Wang J."/>
            <person name="Gasser R.B."/>
        </authorList>
    </citation>
    <scope>NUCLEOTIDE SEQUENCE [LARGE SCALE GENOMIC DNA]</scope>
    <source>
        <strain evidence="6">DCEP-RM93M</strain>
    </source>
</reference>
<accession>A0A085LMB1</accession>